<dbReference type="InterPro" id="IPR013783">
    <property type="entry name" value="Ig-like_fold"/>
</dbReference>
<evidence type="ECO:0000256" key="3">
    <source>
        <dbReference type="SAM" id="Phobius"/>
    </source>
</evidence>
<dbReference type="HOGENOM" id="CLU_023383_2_1_1"/>
<dbReference type="Pfam" id="PF13895">
    <property type="entry name" value="Ig_2"/>
    <property type="match status" value="1"/>
</dbReference>
<evidence type="ECO:0000256" key="1">
    <source>
        <dbReference type="ARBA" id="ARBA00022729"/>
    </source>
</evidence>
<dbReference type="eggNOG" id="ENOG502S65W">
    <property type="taxonomic scope" value="Eukaryota"/>
</dbReference>
<name>L7N3C6_XENTR</name>
<evidence type="ECO:0000256" key="2">
    <source>
        <dbReference type="ARBA" id="ARBA00023157"/>
    </source>
</evidence>
<keyword evidence="1" id="KW-0732">Signal</keyword>
<reference evidence="5" key="2">
    <citation type="submission" date="2013-01" db="UniProtKB">
        <authorList>
            <consortium name="Ensembl"/>
        </authorList>
    </citation>
    <scope>IDENTIFICATION</scope>
</reference>
<dbReference type="GeneTree" id="ENSGT01050000244808"/>
<feature type="domain" description="Ig-like" evidence="4">
    <location>
        <begin position="144"/>
        <end position="221"/>
    </location>
</feature>
<organism evidence="5">
    <name type="scientific">Xenopus tropicalis</name>
    <name type="common">Western clawed frog</name>
    <name type="synonym">Silurana tropicalis</name>
    <dbReference type="NCBI Taxonomy" id="8364"/>
    <lineage>
        <taxon>Eukaryota</taxon>
        <taxon>Metazoa</taxon>
        <taxon>Chordata</taxon>
        <taxon>Craniata</taxon>
        <taxon>Vertebrata</taxon>
        <taxon>Euteleostomi</taxon>
        <taxon>Amphibia</taxon>
        <taxon>Batrachia</taxon>
        <taxon>Anura</taxon>
        <taxon>Pipoidea</taxon>
        <taxon>Pipidae</taxon>
        <taxon>Xenopodinae</taxon>
        <taxon>Xenopus</taxon>
        <taxon>Silurana</taxon>
    </lineage>
</organism>
<keyword evidence="2" id="KW-1015">Disulfide bond</keyword>
<dbReference type="AlphaFoldDB" id="L7N3C6"/>
<dbReference type="InterPro" id="IPR036179">
    <property type="entry name" value="Ig-like_dom_sf"/>
</dbReference>
<proteinExistence type="predicted"/>
<protein>
    <recommendedName>
        <fullName evidence="4">Ig-like domain-containing protein</fullName>
    </recommendedName>
</protein>
<dbReference type="InterPro" id="IPR050488">
    <property type="entry name" value="Ig_Fc_receptor"/>
</dbReference>
<dbReference type="PANTHER" id="PTHR11481:SF64">
    <property type="entry name" value="FC RECEPTOR-LIKE PROTEIN 4"/>
    <property type="match status" value="1"/>
</dbReference>
<dbReference type="InterPro" id="IPR003599">
    <property type="entry name" value="Ig_sub"/>
</dbReference>
<dbReference type="Gene3D" id="2.60.40.10">
    <property type="entry name" value="Immunoglobulins"/>
    <property type="match status" value="2"/>
</dbReference>
<dbReference type="PROSITE" id="PS50835">
    <property type="entry name" value="IG_LIKE"/>
    <property type="match status" value="1"/>
</dbReference>
<sequence length="332" mass="36198">LLWNTAMSLGRPCTQDLDHIIELSGKQGLIREWMGGGVSYSGVAWLVVDVLILAAPPAVHEGDDLSIGCPSRPWYHVTQTCFYKDNRIVQSSVSDSEFRIQKADGDASGTYSCSKTLFFQTDGLTFNVTSRDVALYVKELFSSPKIKVIPGQVREGDHMTITCDTELRPHRETTELQFAFYRNGHNVQGFSLSNQYGVPSAQLEDSGNYTCEVQTPSGSVRKGIFQLMVGSCGFLLVHVCSCWFMCVPVGPCWFLWVPVGSCVFLWVPVGSCGFLLVHVCSCGSLLVHVGPCWFMCVPVGSCVFLMVPVGSCGSLLVPLGFCGFLLVPVGSC</sequence>
<dbReference type="SMART" id="SM00409">
    <property type="entry name" value="IG"/>
    <property type="match status" value="2"/>
</dbReference>
<dbReference type="SUPFAM" id="SSF48726">
    <property type="entry name" value="Immunoglobulin"/>
    <property type="match status" value="2"/>
</dbReference>
<accession>L7N3C6</accession>
<keyword evidence="3" id="KW-0472">Membrane</keyword>
<dbReference type="Bgee" id="ENSXETG00000031558">
    <property type="expression patterns" value="Expressed in testis"/>
</dbReference>
<dbReference type="PANTHER" id="PTHR11481">
    <property type="entry name" value="IMMUNOGLOBULIN FC RECEPTOR"/>
    <property type="match status" value="1"/>
</dbReference>
<keyword evidence="3" id="KW-0812">Transmembrane</keyword>
<feature type="transmembrane region" description="Helical" evidence="3">
    <location>
        <begin position="224"/>
        <end position="246"/>
    </location>
</feature>
<evidence type="ECO:0000259" key="4">
    <source>
        <dbReference type="PROSITE" id="PS50835"/>
    </source>
</evidence>
<dbReference type="Ensembl" id="ENSXETT00000027597">
    <property type="protein sequence ID" value="ENSXETP00000027597"/>
    <property type="gene ID" value="ENSXETG00000031558"/>
</dbReference>
<feature type="transmembrane region" description="Helical" evidence="3">
    <location>
        <begin position="303"/>
        <end position="327"/>
    </location>
</feature>
<dbReference type="InParanoid" id="L7N3C6"/>
<dbReference type="InterPro" id="IPR007110">
    <property type="entry name" value="Ig-like_dom"/>
</dbReference>
<keyword evidence="3" id="KW-1133">Transmembrane helix</keyword>
<reference evidence="5" key="1">
    <citation type="journal article" date="2010" name="Science">
        <title>The genome of the Western clawed frog Xenopus tropicalis.</title>
        <authorList>
            <person name="Hellsten U."/>
            <person name="Harland R.M."/>
            <person name="Gilchrist M.J."/>
            <person name="Hendrix D."/>
            <person name="Jurka J."/>
            <person name="Kapitonov V."/>
            <person name="Ovcharenko I."/>
            <person name="Putnam N.H."/>
            <person name="Shu S."/>
            <person name="Taher L."/>
            <person name="Blitz I.L."/>
            <person name="Blumberg B."/>
            <person name="Dichmann D.S."/>
            <person name="Dubchak I."/>
            <person name="Amaya E."/>
            <person name="Detter J.C."/>
            <person name="Fletcher R."/>
            <person name="Gerhard D.S."/>
            <person name="Goodstein D."/>
            <person name="Graves T."/>
            <person name="Grigoriev I.V."/>
            <person name="Grimwood J."/>
            <person name="Kawashima T."/>
            <person name="Lindquist E."/>
            <person name="Lucas S.M."/>
            <person name="Mead P.E."/>
            <person name="Mitros T."/>
            <person name="Ogino H."/>
            <person name="Ohta Y."/>
            <person name="Poliakov A.V."/>
            <person name="Pollet N."/>
            <person name="Robert J."/>
            <person name="Salamov A."/>
            <person name="Sater A.K."/>
            <person name="Schmutz J."/>
            <person name="Terry A."/>
            <person name="Vize P.D."/>
            <person name="Warren W.C."/>
            <person name="Wells D."/>
            <person name="Wills A."/>
            <person name="Wilson R.K."/>
            <person name="Zimmerman L.B."/>
            <person name="Zorn A.M."/>
            <person name="Grainger R."/>
            <person name="Grammer T."/>
            <person name="Khokha M.K."/>
            <person name="Richardson P.M."/>
            <person name="Rokhsar D.S."/>
        </authorList>
    </citation>
    <scope>NUCLEOTIDE SEQUENCE [LARGE SCALE GENOMIC DNA]</scope>
    <source>
        <strain evidence="5">Nigerian</strain>
    </source>
</reference>
<evidence type="ECO:0000313" key="5">
    <source>
        <dbReference type="Ensembl" id="ENSXETP00000027597"/>
    </source>
</evidence>